<dbReference type="Proteomes" id="UP000594263">
    <property type="component" value="Unplaced"/>
</dbReference>
<protein>
    <submittedName>
        <fullName evidence="2">Uncharacterized protein</fullName>
    </submittedName>
</protein>
<evidence type="ECO:0000256" key="1">
    <source>
        <dbReference type="SAM" id="SignalP"/>
    </source>
</evidence>
<proteinExistence type="predicted"/>
<keyword evidence="3" id="KW-1185">Reference proteome</keyword>
<dbReference type="EnsemblPlants" id="Kaladp0059s0146.1.v1.1">
    <property type="protein sequence ID" value="Kaladp0059s0146.1.v1.1.CDS.1"/>
    <property type="gene ID" value="Kaladp0059s0146.v1.1"/>
</dbReference>
<reference evidence="2" key="1">
    <citation type="submission" date="2021-01" db="UniProtKB">
        <authorList>
            <consortium name="EnsemblPlants"/>
        </authorList>
    </citation>
    <scope>IDENTIFICATION</scope>
</reference>
<organism evidence="2 3">
    <name type="scientific">Kalanchoe fedtschenkoi</name>
    <name type="common">Lavender scallops</name>
    <name type="synonym">South American air plant</name>
    <dbReference type="NCBI Taxonomy" id="63787"/>
    <lineage>
        <taxon>Eukaryota</taxon>
        <taxon>Viridiplantae</taxon>
        <taxon>Streptophyta</taxon>
        <taxon>Embryophyta</taxon>
        <taxon>Tracheophyta</taxon>
        <taxon>Spermatophyta</taxon>
        <taxon>Magnoliopsida</taxon>
        <taxon>eudicotyledons</taxon>
        <taxon>Gunneridae</taxon>
        <taxon>Pentapetalae</taxon>
        <taxon>Saxifragales</taxon>
        <taxon>Crassulaceae</taxon>
        <taxon>Kalanchoe</taxon>
    </lineage>
</organism>
<keyword evidence="1" id="KW-0732">Signal</keyword>
<evidence type="ECO:0000313" key="2">
    <source>
        <dbReference type="EnsemblPlants" id="Kaladp0059s0146.1.v1.1.CDS.1"/>
    </source>
</evidence>
<dbReference type="AlphaFoldDB" id="A0A7N0UC28"/>
<name>A0A7N0UC28_KALFE</name>
<feature type="chain" id="PRO_5029783514" evidence="1">
    <location>
        <begin position="18"/>
        <end position="74"/>
    </location>
</feature>
<evidence type="ECO:0000313" key="3">
    <source>
        <dbReference type="Proteomes" id="UP000594263"/>
    </source>
</evidence>
<accession>A0A7N0UC28</accession>
<dbReference type="Gramene" id="Kaladp0059s0146.1.v1.1">
    <property type="protein sequence ID" value="Kaladp0059s0146.1.v1.1.CDS.1"/>
    <property type="gene ID" value="Kaladp0059s0146.v1.1"/>
</dbReference>
<feature type="signal peptide" evidence="1">
    <location>
        <begin position="1"/>
        <end position="17"/>
    </location>
</feature>
<sequence length="74" mass="8426">MCHFLVLIVIKLKVVSLISNTGSGIFPFYRFGVSIIYFLGLSLVRCTNEIFNFNDGPTPYLQSYPVLLRYSSLE</sequence>